<feature type="signal peptide" evidence="1">
    <location>
        <begin position="1"/>
        <end position="21"/>
    </location>
</feature>
<sequence length="346" mass="38154">MFFTPSLPAWALLALASLSSARRCTDLTVEVPVVARNAFFNIRAPTNNIEVTDFILNYTRQGYNFTNDLLQGYSQWNKAYNVFATYCEPDKGPSDTVQLLTHGIGFDRGYWDVDINDFNYSYTQVANDEYGYSTFAWDRLGIGRSEHGHAFNEIQSFLEIGALNALTQQLRNGSIKGISKSFNKVVHVGHSFGSILSYSLEVLHPNASDGLVLTGFSHVSEYKPYFALGSNFVLAKSLEPFKDYEDGYLANGSPSGVQTDYFATGSFDPALLDLAVKWGKPVAIGELLTFAGASTEPNPLKGPVMIITGGESDSLLVKPELKSRYTDIPQNETSHFAEEIALRQGL</sequence>
<reference evidence="2" key="1">
    <citation type="submission" date="2017-09" db="EMBL/GenBank/DDBJ databases">
        <title>Polyketide synthases of a Diaporthe helianthi virulent isolate.</title>
        <authorList>
            <person name="Baroncelli R."/>
        </authorList>
    </citation>
    <scope>NUCLEOTIDE SEQUENCE [LARGE SCALE GENOMIC DNA]</scope>
    <source>
        <strain evidence="2">7/96</strain>
    </source>
</reference>
<dbReference type="EMBL" id="MAVT02001710">
    <property type="protein sequence ID" value="POS70268.1"/>
    <property type="molecule type" value="Genomic_DNA"/>
</dbReference>
<keyword evidence="3" id="KW-1185">Reference proteome</keyword>
<keyword evidence="1" id="KW-0732">Signal</keyword>
<proteinExistence type="predicted"/>
<evidence type="ECO:0000313" key="2">
    <source>
        <dbReference type="EMBL" id="POS70268.1"/>
    </source>
</evidence>
<evidence type="ECO:0000313" key="3">
    <source>
        <dbReference type="Proteomes" id="UP000094444"/>
    </source>
</evidence>
<dbReference type="SUPFAM" id="SSF53474">
    <property type="entry name" value="alpha/beta-Hydrolases"/>
    <property type="match status" value="1"/>
</dbReference>
<comment type="caution">
    <text evidence="2">The sequence shown here is derived from an EMBL/GenBank/DDBJ whole genome shotgun (WGS) entry which is preliminary data.</text>
</comment>
<dbReference type="Gene3D" id="3.40.50.1820">
    <property type="entry name" value="alpha/beta hydrolase"/>
    <property type="match status" value="1"/>
</dbReference>
<accession>A0A2P5HJ45</accession>
<protein>
    <recommendedName>
        <fullName evidence="4">AB hydrolase-1 domain-containing protein</fullName>
    </recommendedName>
</protein>
<dbReference type="OrthoDB" id="190201at2759"/>
<gene>
    <name evidence="2" type="ORF">DHEL01_v211339</name>
</gene>
<feature type="chain" id="PRO_5015103577" description="AB hydrolase-1 domain-containing protein" evidence="1">
    <location>
        <begin position="22"/>
        <end position="346"/>
    </location>
</feature>
<dbReference type="Proteomes" id="UP000094444">
    <property type="component" value="Unassembled WGS sequence"/>
</dbReference>
<evidence type="ECO:0000256" key="1">
    <source>
        <dbReference type="SAM" id="SignalP"/>
    </source>
</evidence>
<dbReference type="STRING" id="158607.A0A2P5HJ45"/>
<dbReference type="AlphaFoldDB" id="A0A2P5HJ45"/>
<dbReference type="InParanoid" id="A0A2P5HJ45"/>
<dbReference type="InterPro" id="IPR029058">
    <property type="entry name" value="AB_hydrolase_fold"/>
</dbReference>
<name>A0A2P5HJ45_DIAHE</name>
<evidence type="ECO:0008006" key="4">
    <source>
        <dbReference type="Google" id="ProtNLM"/>
    </source>
</evidence>
<organism evidence="2 3">
    <name type="scientific">Diaporthe helianthi</name>
    <dbReference type="NCBI Taxonomy" id="158607"/>
    <lineage>
        <taxon>Eukaryota</taxon>
        <taxon>Fungi</taxon>
        <taxon>Dikarya</taxon>
        <taxon>Ascomycota</taxon>
        <taxon>Pezizomycotina</taxon>
        <taxon>Sordariomycetes</taxon>
        <taxon>Sordariomycetidae</taxon>
        <taxon>Diaporthales</taxon>
        <taxon>Diaporthaceae</taxon>
        <taxon>Diaporthe</taxon>
    </lineage>
</organism>